<dbReference type="PANTHER" id="PTHR30537">
    <property type="entry name" value="HTH-TYPE TRANSCRIPTIONAL REGULATOR"/>
    <property type="match status" value="1"/>
</dbReference>
<comment type="caution">
    <text evidence="6">The sequence shown here is derived from an EMBL/GenBank/DDBJ whole genome shotgun (WGS) entry which is preliminary data.</text>
</comment>
<evidence type="ECO:0000256" key="1">
    <source>
        <dbReference type="ARBA" id="ARBA00009437"/>
    </source>
</evidence>
<evidence type="ECO:0000313" key="6">
    <source>
        <dbReference type="EMBL" id="KKC99505.1"/>
    </source>
</evidence>
<dbReference type="Gene3D" id="1.10.10.10">
    <property type="entry name" value="Winged helix-like DNA-binding domain superfamily/Winged helix DNA-binding domain"/>
    <property type="match status" value="1"/>
</dbReference>
<evidence type="ECO:0000313" key="7">
    <source>
        <dbReference type="Proteomes" id="UP000033633"/>
    </source>
</evidence>
<dbReference type="Pfam" id="PF03466">
    <property type="entry name" value="LysR_substrate"/>
    <property type="match status" value="1"/>
</dbReference>
<dbReference type="GO" id="GO:0043565">
    <property type="term" value="F:sequence-specific DNA binding"/>
    <property type="evidence" value="ECO:0007669"/>
    <property type="project" value="TreeGrafter"/>
</dbReference>
<dbReference type="RefSeq" id="WP_046221011.1">
    <property type="nucleotide sequence ID" value="NZ_JWYV01000010.1"/>
</dbReference>
<gene>
    <name evidence="6" type="ORF">KY46_12720</name>
</gene>
<dbReference type="InterPro" id="IPR036388">
    <property type="entry name" value="WH-like_DNA-bd_sf"/>
</dbReference>
<keyword evidence="3" id="KW-0238">DNA-binding</keyword>
<dbReference type="STRING" id="265726.KY46_12720"/>
<dbReference type="Gene3D" id="3.40.190.290">
    <property type="match status" value="1"/>
</dbReference>
<name>A0A0F5VBF4_9GAMM</name>
<dbReference type="PROSITE" id="PS50931">
    <property type="entry name" value="HTH_LYSR"/>
    <property type="match status" value="1"/>
</dbReference>
<proteinExistence type="inferred from homology"/>
<dbReference type="SUPFAM" id="SSF53850">
    <property type="entry name" value="Periplasmic binding protein-like II"/>
    <property type="match status" value="1"/>
</dbReference>
<dbReference type="AlphaFoldDB" id="A0A0F5VBF4"/>
<feature type="domain" description="HTH lysR-type" evidence="5">
    <location>
        <begin position="12"/>
        <end position="62"/>
    </location>
</feature>
<keyword evidence="7" id="KW-1185">Reference proteome</keyword>
<dbReference type="Pfam" id="PF00126">
    <property type="entry name" value="HTH_1"/>
    <property type="match status" value="1"/>
</dbReference>
<keyword evidence="4" id="KW-0804">Transcription</keyword>
<protein>
    <submittedName>
        <fullName evidence="6">LysR family transcriptional regulator</fullName>
    </submittedName>
</protein>
<dbReference type="OrthoDB" id="9786526at2"/>
<dbReference type="CDD" id="cd08422">
    <property type="entry name" value="PBP2_CrgA_like"/>
    <property type="match status" value="1"/>
</dbReference>
<organism evidence="6 7">
    <name type="scientific">Photobacterium halotolerans</name>
    <dbReference type="NCBI Taxonomy" id="265726"/>
    <lineage>
        <taxon>Bacteria</taxon>
        <taxon>Pseudomonadati</taxon>
        <taxon>Pseudomonadota</taxon>
        <taxon>Gammaproteobacteria</taxon>
        <taxon>Vibrionales</taxon>
        <taxon>Vibrionaceae</taxon>
        <taxon>Photobacterium</taxon>
    </lineage>
</organism>
<dbReference type="InterPro" id="IPR036390">
    <property type="entry name" value="WH_DNA-bd_sf"/>
</dbReference>
<comment type="similarity">
    <text evidence="1">Belongs to the LysR transcriptional regulatory family.</text>
</comment>
<keyword evidence="2" id="KW-0805">Transcription regulation</keyword>
<dbReference type="Proteomes" id="UP000033633">
    <property type="component" value="Unassembled WGS sequence"/>
</dbReference>
<dbReference type="GO" id="GO:0006351">
    <property type="term" value="P:DNA-templated transcription"/>
    <property type="evidence" value="ECO:0007669"/>
    <property type="project" value="TreeGrafter"/>
</dbReference>
<dbReference type="FunFam" id="1.10.10.10:FF:000001">
    <property type="entry name" value="LysR family transcriptional regulator"/>
    <property type="match status" value="1"/>
</dbReference>
<evidence type="ECO:0000259" key="5">
    <source>
        <dbReference type="PROSITE" id="PS50931"/>
    </source>
</evidence>
<sequence>MAINQLFDGLPIFVQVVKSAGFSAAAEALGHSSSHISKEISKLESRLGVRLLNRTTRTIALTPEGEAFYRQCVQLIADAESAVELVTQNDALPKGELRISCPIGLAHSHLQAVLTEYLTLYPNVTLDLDLSDKHIDLIADGYDLVVRATQSLSESTLICKPIFAAPAYVVASKSYIEKHGRPHHPRELSQHHCICYSNLKQPERWEFTDHEGKTLSVNVRQRIKCNNGVMEMAMVRNGLGICRLPAFYMDEAFANNELEVLFPDWPCPEVNVYVLYPSRKHLSPKVRRFIDLLAARLPAIPD</sequence>
<evidence type="ECO:0000256" key="3">
    <source>
        <dbReference type="ARBA" id="ARBA00023125"/>
    </source>
</evidence>
<dbReference type="PATRIC" id="fig|265726.11.peg.755"/>
<reference evidence="6 7" key="1">
    <citation type="submission" date="2014-12" db="EMBL/GenBank/DDBJ databases">
        <title>Mercury Reductase activity and rhizosphere competence traits in the genome of root associated Photobacterium halotolerans MELD1.</title>
        <authorList>
            <person name="Mathew D.C."/>
            <person name="Huang C.-C."/>
        </authorList>
    </citation>
    <scope>NUCLEOTIDE SEQUENCE [LARGE SCALE GENOMIC DNA]</scope>
    <source>
        <strain evidence="6 7">MELD1</strain>
    </source>
</reference>
<dbReference type="PANTHER" id="PTHR30537:SF5">
    <property type="entry name" value="HTH-TYPE TRANSCRIPTIONAL ACTIVATOR TTDR-RELATED"/>
    <property type="match status" value="1"/>
</dbReference>
<dbReference type="InterPro" id="IPR005119">
    <property type="entry name" value="LysR_subst-bd"/>
</dbReference>
<dbReference type="InterPro" id="IPR000847">
    <property type="entry name" value="LysR_HTH_N"/>
</dbReference>
<evidence type="ECO:0000256" key="2">
    <source>
        <dbReference type="ARBA" id="ARBA00023015"/>
    </source>
</evidence>
<dbReference type="GO" id="GO:0003700">
    <property type="term" value="F:DNA-binding transcription factor activity"/>
    <property type="evidence" value="ECO:0007669"/>
    <property type="project" value="InterPro"/>
</dbReference>
<accession>A0A0F5VBF4</accession>
<dbReference type="InterPro" id="IPR058163">
    <property type="entry name" value="LysR-type_TF_proteobact-type"/>
</dbReference>
<evidence type="ECO:0000256" key="4">
    <source>
        <dbReference type="ARBA" id="ARBA00023163"/>
    </source>
</evidence>
<dbReference type="EMBL" id="JWYV01000010">
    <property type="protein sequence ID" value="KKC99505.1"/>
    <property type="molecule type" value="Genomic_DNA"/>
</dbReference>
<dbReference type="SUPFAM" id="SSF46785">
    <property type="entry name" value="Winged helix' DNA-binding domain"/>
    <property type="match status" value="1"/>
</dbReference>